<dbReference type="EC" id="6.3.3.3" evidence="9"/>
<evidence type="ECO:0000256" key="9">
    <source>
        <dbReference type="HAMAP-Rule" id="MF_00336"/>
    </source>
</evidence>
<evidence type="ECO:0000313" key="11">
    <source>
        <dbReference type="EMBL" id="MDO2409818.1"/>
    </source>
</evidence>
<feature type="binding site" evidence="9">
    <location>
        <position position="219"/>
    </location>
    <ligand>
        <name>ATP</name>
        <dbReference type="ChEBI" id="CHEBI:30616"/>
    </ligand>
</feature>
<keyword evidence="4 9" id="KW-0547">Nucleotide-binding</keyword>
<evidence type="ECO:0000256" key="5">
    <source>
        <dbReference type="ARBA" id="ARBA00022756"/>
    </source>
</evidence>
<evidence type="ECO:0000256" key="7">
    <source>
        <dbReference type="ARBA" id="ARBA00022842"/>
    </source>
</evidence>
<dbReference type="Gene3D" id="3.40.50.300">
    <property type="entry name" value="P-loop containing nucleotide triphosphate hydrolases"/>
    <property type="match status" value="1"/>
</dbReference>
<evidence type="ECO:0000256" key="2">
    <source>
        <dbReference type="ARBA" id="ARBA00022598"/>
    </source>
</evidence>
<keyword evidence="2 9" id="KW-0436">Ligase</keyword>
<comment type="catalytic activity">
    <reaction evidence="8">
        <text>(7R,8S)-8-amino-7-(carboxyamino)nonanoate + ATP = (4R,5S)-dethiobiotin + ADP + phosphate + H(+)</text>
        <dbReference type="Rhea" id="RHEA:63684"/>
        <dbReference type="ChEBI" id="CHEBI:15378"/>
        <dbReference type="ChEBI" id="CHEBI:30616"/>
        <dbReference type="ChEBI" id="CHEBI:43474"/>
        <dbReference type="ChEBI" id="CHEBI:149470"/>
        <dbReference type="ChEBI" id="CHEBI:149473"/>
        <dbReference type="ChEBI" id="CHEBI:456216"/>
    </reaction>
</comment>
<gene>
    <name evidence="9 11" type="primary">bioD</name>
    <name evidence="11" type="ORF">Q2362_06870</name>
</gene>
<dbReference type="EMBL" id="JAULJQ010000008">
    <property type="protein sequence ID" value="MDO2409818.1"/>
    <property type="molecule type" value="Genomic_DNA"/>
</dbReference>
<comment type="pathway">
    <text evidence="9">Cofactor biosynthesis; biotin biosynthesis; biotin from 7,8-diaminononanoate: step 1/2.</text>
</comment>
<dbReference type="InterPro" id="IPR027417">
    <property type="entry name" value="P-loop_NTPase"/>
</dbReference>
<comment type="catalytic activity">
    <reaction evidence="9">
        <text>(7R,8S)-7,8-diammoniononanoate + CO2 + ATP = (4R,5S)-dethiobiotin + ADP + phosphate + 3 H(+)</text>
        <dbReference type="Rhea" id="RHEA:15805"/>
        <dbReference type="ChEBI" id="CHEBI:15378"/>
        <dbReference type="ChEBI" id="CHEBI:16526"/>
        <dbReference type="ChEBI" id="CHEBI:30616"/>
        <dbReference type="ChEBI" id="CHEBI:43474"/>
        <dbReference type="ChEBI" id="CHEBI:149469"/>
        <dbReference type="ChEBI" id="CHEBI:149473"/>
        <dbReference type="ChEBI" id="CHEBI:456216"/>
        <dbReference type="EC" id="6.3.3.3"/>
    </reaction>
</comment>
<dbReference type="GO" id="GO:0004141">
    <property type="term" value="F:dethiobiotin synthase activity"/>
    <property type="evidence" value="ECO:0007669"/>
    <property type="project" value="UniProtKB-EC"/>
</dbReference>
<keyword evidence="1 9" id="KW-0963">Cytoplasm</keyword>
<evidence type="ECO:0000256" key="3">
    <source>
        <dbReference type="ARBA" id="ARBA00022723"/>
    </source>
</evidence>
<comment type="function">
    <text evidence="9">Catalyzes a mechanistically unusual reaction, the ATP-dependent insertion of CO2 between the N7 and N8 nitrogen atoms of 7,8-diaminopelargonic acid (DAPA, also called 7,8-diammoniononanoate) to form a ureido ring.</text>
</comment>
<feature type="binding site" evidence="9">
    <location>
        <position position="15"/>
    </location>
    <ligand>
        <name>Mg(2+)</name>
        <dbReference type="ChEBI" id="CHEBI:18420"/>
    </ligand>
</feature>
<reference evidence="11 12" key="1">
    <citation type="submission" date="2023-06" db="EMBL/GenBank/DDBJ databases">
        <title>Campylobacter magnum sp. nov., isolated from cecal contents of domestic pigs (Sus scrofa domesticus).</title>
        <authorList>
            <person name="Papic B."/>
            <person name="Gruntar I."/>
        </authorList>
    </citation>
    <scope>NUCLEOTIDE SEQUENCE [LARGE SCALE GENOMIC DNA]</scope>
    <source>
        <strain evidence="12">34484-21</strain>
    </source>
</reference>
<evidence type="ECO:0000256" key="4">
    <source>
        <dbReference type="ARBA" id="ARBA00022741"/>
    </source>
</evidence>
<keyword evidence="7 9" id="KW-0460">Magnesium</keyword>
<feature type="binding site" evidence="9">
    <location>
        <position position="40"/>
    </location>
    <ligand>
        <name>substrate</name>
    </ligand>
</feature>
<evidence type="ECO:0000256" key="8">
    <source>
        <dbReference type="ARBA" id="ARBA00047386"/>
    </source>
</evidence>
<proteinExistence type="inferred from homology"/>
<dbReference type="PANTHER" id="PTHR43210">
    <property type="entry name" value="DETHIOBIOTIN SYNTHETASE"/>
    <property type="match status" value="1"/>
</dbReference>
<dbReference type="NCBIfam" id="TIGR00347">
    <property type="entry name" value="bioD"/>
    <property type="match status" value="1"/>
</dbReference>
<keyword evidence="6 9" id="KW-0067">ATP-binding</keyword>
<comment type="cofactor">
    <cofactor evidence="9">
        <name>Mg(2+)</name>
        <dbReference type="ChEBI" id="CHEBI:18420"/>
    </cofactor>
</comment>
<feature type="compositionally biased region" description="Basic and acidic residues" evidence="10">
    <location>
        <begin position="47"/>
        <end position="60"/>
    </location>
</feature>
<comment type="caution">
    <text evidence="11">The sequence shown here is derived from an EMBL/GenBank/DDBJ whole genome shotgun (WGS) entry which is preliminary data.</text>
</comment>
<dbReference type="CDD" id="cd03109">
    <property type="entry name" value="DTBS"/>
    <property type="match status" value="1"/>
</dbReference>
<dbReference type="PANTHER" id="PTHR43210:SF2">
    <property type="entry name" value="ATP-DEPENDENT DETHIOBIOTIN SYNTHETASE BIOD 2"/>
    <property type="match status" value="1"/>
</dbReference>
<feature type="active site" evidence="9">
    <location>
        <position position="36"/>
    </location>
</feature>
<dbReference type="SUPFAM" id="SSF52540">
    <property type="entry name" value="P-loop containing nucleoside triphosphate hydrolases"/>
    <property type="match status" value="1"/>
</dbReference>
<comment type="subunit">
    <text evidence="9">Homodimer.</text>
</comment>
<protein>
    <recommendedName>
        <fullName evidence="9">ATP-dependent dethiobiotin synthetase BioD</fullName>
        <ecNumber evidence="9">6.3.3.3</ecNumber>
    </recommendedName>
    <alternativeName>
        <fullName evidence="9">DTB synthetase</fullName>
        <shortName evidence="9">DTBS</shortName>
    </alternativeName>
    <alternativeName>
        <fullName evidence="9">Dethiobiotin synthase</fullName>
    </alternativeName>
</protein>
<keyword evidence="5 9" id="KW-0093">Biotin biosynthesis</keyword>
<dbReference type="InterPro" id="IPR004472">
    <property type="entry name" value="DTB_synth_BioD"/>
</dbReference>
<comment type="caution">
    <text evidence="9">Lacks conserved residue(s) required for the propagation of feature annotation.</text>
</comment>
<keyword evidence="12" id="KW-1185">Reference proteome</keyword>
<feature type="binding site" evidence="9">
    <location>
        <position position="127"/>
    </location>
    <ligand>
        <name>Mg(2+)</name>
        <dbReference type="ChEBI" id="CHEBI:18420"/>
    </ligand>
</feature>
<feature type="binding site" evidence="9">
    <location>
        <begin position="127"/>
        <end position="130"/>
    </location>
    <ligand>
        <name>ATP</name>
        <dbReference type="ChEBI" id="CHEBI:30616"/>
    </ligand>
</feature>
<evidence type="ECO:0000256" key="6">
    <source>
        <dbReference type="ARBA" id="ARBA00022840"/>
    </source>
</evidence>
<accession>A0ABT8T8C5</accession>
<dbReference type="Proteomes" id="UP001171111">
    <property type="component" value="Unassembled WGS sequence"/>
</dbReference>
<comment type="subcellular location">
    <subcellularLocation>
        <location evidence="9">Cytoplasm</location>
    </subcellularLocation>
</comment>
<sequence length="241" mass="26846">MKFFITGSDTDVGKSFVTASLLRAFLEQGAKAVALKPVQTGYAENSRIPDENSRIPDENSRIPSQSLEPDFKEYIKAGQNADFKATCYTFAYPASPHFSAELEGKKIKARGILDFIEQNLAQITLIEGAGGILVPLNEKESFLDIAKELNAPVILVCKNCLGAINHALLNLEILRQNSIKFAALVLNFHDENDAICLSNQQFLQKKFSCPIITLKNYKNNENYSNSAKDFRAFISKFLDKK</sequence>
<dbReference type="Pfam" id="PF13500">
    <property type="entry name" value="AAA_26"/>
    <property type="match status" value="1"/>
</dbReference>
<feature type="region of interest" description="Disordered" evidence="10">
    <location>
        <begin position="45"/>
        <end position="64"/>
    </location>
</feature>
<dbReference type="HAMAP" id="MF_00336">
    <property type="entry name" value="BioD"/>
    <property type="match status" value="1"/>
</dbReference>
<evidence type="ECO:0000256" key="10">
    <source>
        <dbReference type="SAM" id="MobiDB-lite"/>
    </source>
</evidence>
<name>A0ABT8T8C5_9BACT</name>
<comment type="similarity">
    <text evidence="9">Belongs to the dethiobiotin synthetase family.</text>
</comment>
<dbReference type="PIRSF" id="PIRSF006755">
    <property type="entry name" value="DTB_synth"/>
    <property type="match status" value="1"/>
</dbReference>
<feature type="binding site" evidence="9">
    <location>
        <begin position="11"/>
        <end position="16"/>
    </location>
    <ligand>
        <name>ATP</name>
        <dbReference type="ChEBI" id="CHEBI:30616"/>
    </ligand>
</feature>
<evidence type="ECO:0000256" key="1">
    <source>
        <dbReference type="ARBA" id="ARBA00022490"/>
    </source>
</evidence>
<keyword evidence="3 9" id="KW-0479">Metal-binding</keyword>
<evidence type="ECO:0000313" key="12">
    <source>
        <dbReference type="Proteomes" id="UP001171111"/>
    </source>
</evidence>
<feature type="binding site" evidence="9">
    <location>
        <position position="54"/>
    </location>
    <ligand>
        <name>Mg(2+)</name>
        <dbReference type="ChEBI" id="CHEBI:18420"/>
    </ligand>
</feature>
<organism evidence="11 12">
    <name type="scientific">Campylobacter magnus</name>
    <dbReference type="NCBI Taxonomy" id="3026462"/>
    <lineage>
        <taxon>Bacteria</taxon>
        <taxon>Pseudomonadati</taxon>
        <taxon>Campylobacterota</taxon>
        <taxon>Epsilonproteobacteria</taxon>
        <taxon>Campylobacterales</taxon>
        <taxon>Campylobacteraceae</taxon>
        <taxon>Campylobacter</taxon>
    </lineage>
</organism>
<dbReference type="RefSeq" id="WP_302244599.1">
    <property type="nucleotide sequence ID" value="NZ_JAULJQ010000008.1"/>
</dbReference>